<dbReference type="EMBL" id="CAKOFQ010006664">
    <property type="protein sequence ID" value="CAH1956219.1"/>
    <property type="molecule type" value="Genomic_DNA"/>
</dbReference>
<name>A0A9P0JKR9_ACAOB</name>
<feature type="domain" description="HTH psq-type" evidence="3">
    <location>
        <begin position="38"/>
        <end position="74"/>
    </location>
</feature>
<feature type="region of interest" description="Disordered" evidence="2">
    <location>
        <begin position="266"/>
        <end position="410"/>
    </location>
</feature>
<dbReference type="Gene3D" id="3.30.40.10">
    <property type="entry name" value="Zinc/RING finger domain, C3HC4 (zinc finger)"/>
    <property type="match status" value="1"/>
</dbReference>
<keyword evidence="5" id="KW-1185">Reference proteome</keyword>
<dbReference type="SUPFAM" id="SSF46689">
    <property type="entry name" value="Homeodomain-like"/>
    <property type="match status" value="1"/>
</dbReference>
<dbReference type="Gene3D" id="1.10.10.60">
    <property type="entry name" value="Homeodomain-like"/>
    <property type="match status" value="1"/>
</dbReference>
<accession>A0A9P0JKR9</accession>
<gene>
    <name evidence="4" type="ORF">ACAOBT_LOCUS1458</name>
</gene>
<dbReference type="PANTHER" id="PTHR19303:SF74">
    <property type="entry name" value="POGO TRANSPOSABLE ELEMENT WITH KRAB DOMAIN"/>
    <property type="match status" value="1"/>
</dbReference>
<dbReference type="InterPro" id="IPR011011">
    <property type="entry name" value="Znf_FYVE_PHD"/>
</dbReference>
<dbReference type="PANTHER" id="PTHR19303">
    <property type="entry name" value="TRANSPOSON"/>
    <property type="match status" value="1"/>
</dbReference>
<dbReference type="GO" id="GO:0003677">
    <property type="term" value="F:DNA binding"/>
    <property type="evidence" value="ECO:0007669"/>
    <property type="project" value="InterPro"/>
</dbReference>
<proteinExistence type="predicted"/>
<feature type="compositionally biased region" description="Basic residues" evidence="2">
    <location>
        <begin position="374"/>
        <end position="388"/>
    </location>
</feature>
<evidence type="ECO:0000313" key="4">
    <source>
        <dbReference type="EMBL" id="CAH1956219.1"/>
    </source>
</evidence>
<organism evidence="4 5">
    <name type="scientific">Acanthoscelides obtectus</name>
    <name type="common">Bean weevil</name>
    <name type="synonym">Bruchus obtectus</name>
    <dbReference type="NCBI Taxonomy" id="200917"/>
    <lineage>
        <taxon>Eukaryota</taxon>
        <taxon>Metazoa</taxon>
        <taxon>Ecdysozoa</taxon>
        <taxon>Arthropoda</taxon>
        <taxon>Hexapoda</taxon>
        <taxon>Insecta</taxon>
        <taxon>Pterygota</taxon>
        <taxon>Neoptera</taxon>
        <taxon>Endopterygota</taxon>
        <taxon>Coleoptera</taxon>
        <taxon>Polyphaga</taxon>
        <taxon>Cucujiformia</taxon>
        <taxon>Chrysomeloidea</taxon>
        <taxon>Chrysomelidae</taxon>
        <taxon>Bruchinae</taxon>
        <taxon>Bruchini</taxon>
        <taxon>Acanthoscelides</taxon>
    </lineage>
</organism>
<feature type="compositionally biased region" description="Polar residues" evidence="2">
    <location>
        <begin position="276"/>
        <end position="310"/>
    </location>
</feature>
<dbReference type="Pfam" id="PF05225">
    <property type="entry name" value="HTH_psq"/>
    <property type="match status" value="1"/>
</dbReference>
<dbReference type="AlphaFoldDB" id="A0A9P0JKR9"/>
<evidence type="ECO:0000313" key="5">
    <source>
        <dbReference type="Proteomes" id="UP001152888"/>
    </source>
</evidence>
<dbReference type="SUPFAM" id="SSF57903">
    <property type="entry name" value="FYVE/PHD zinc finger"/>
    <property type="match status" value="1"/>
</dbReference>
<dbReference type="GO" id="GO:0005634">
    <property type="term" value="C:nucleus"/>
    <property type="evidence" value="ECO:0007669"/>
    <property type="project" value="UniProtKB-SubCell"/>
</dbReference>
<evidence type="ECO:0000256" key="2">
    <source>
        <dbReference type="SAM" id="MobiDB-lite"/>
    </source>
</evidence>
<protein>
    <recommendedName>
        <fullName evidence="3">HTH psq-type domain-containing protein</fullName>
    </recommendedName>
</protein>
<dbReference type="OrthoDB" id="6741597at2759"/>
<comment type="caution">
    <text evidence="4">The sequence shown here is derived from an EMBL/GenBank/DDBJ whole genome shotgun (WGS) entry which is preliminary data.</text>
</comment>
<dbReference type="InterPro" id="IPR009057">
    <property type="entry name" value="Homeodomain-like_sf"/>
</dbReference>
<dbReference type="InterPro" id="IPR050863">
    <property type="entry name" value="CenT-Element_Derived"/>
</dbReference>
<sequence length="488" mass="55049">MRYFIKAVPVPSRSLDIYDFLENMGRVYVRKTTRASFSEEALAEAMQKVISREMGTNEASRAYGISSRTLRRHLIAKSSKVRLGRCPEIGIEHERRLVLHIKALERVGFAPDATSVKKMAFSFAEKLHLNHRFSREAKSAGDDWFQGFLRRNRELSIRKSEGLSLARATGMNRTDVSNFFTLLRDVIIKNNLLNKPDKIFNVDETGIQINNKPGKVVATKGTKDVYSLTTSERGENISLVSCCNAEGYFLPPVLIFKGKNKKDEFLDGLPPGSGPNKAQPSTSFSPGHTNMGVSDMSTDSQTSNEASEVSLNLEEKETPSKFLREDNPIPLIPNTIPKRKQHALELTSPENRRKKKQAQDKKDKRKKPSENEKKIRRKACVKQVKRKQNVSSSSSSETEPHFSSSEDLSDDTDDYCLECREYYYTTKSKVDWIQCEACSKWLHETCTNHTNINQVMSTEITIASMKLPCGGSKAPISDPNQTCESTML</sequence>
<dbReference type="InterPro" id="IPR007889">
    <property type="entry name" value="HTH_Psq"/>
</dbReference>
<dbReference type="InterPro" id="IPR013083">
    <property type="entry name" value="Znf_RING/FYVE/PHD"/>
</dbReference>
<dbReference type="Proteomes" id="UP001152888">
    <property type="component" value="Unassembled WGS sequence"/>
</dbReference>
<feature type="compositionally biased region" description="Basic and acidic residues" evidence="2">
    <location>
        <begin position="313"/>
        <end position="327"/>
    </location>
</feature>
<comment type="subcellular location">
    <subcellularLocation>
        <location evidence="1">Nucleus</location>
    </subcellularLocation>
</comment>
<evidence type="ECO:0000259" key="3">
    <source>
        <dbReference type="Pfam" id="PF05225"/>
    </source>
</evidence>
<reference evidence="4" key="1">
    <citation type="submission" date="2022-03" db="EMBL/GenBank/DDBJ databases">
        <authorList>
            <person name="Sayadi A."/>
        </authorList>
    </citation>
    <scope>NUCLEOTIDE SEQUENCE</scope>
</reference>
<feature type="compositionally biased region" description="Low complexity" evidence="2">
    <location>
        <begin position="391"/>
        <end position="406"/>
    </location>
</feature>
<feature type="compositionally biased region" description="Basic and acidic residues" evidence="2">
    <location>
        <begin position="357"/>
        <end position="373"/>
    </location>
</feature>
<evidence type="ECO:0000256" key="1">
    <source>
        <dbReference type="ARBA" id="ARBA00004123"/>
    </source>
</evidence>